<gene>
    <name evidence="1" type="ORF">AKG39_09560</name>
</gene>
<comment type="caution">
    <text evidence="1">The sequence shown here is derived from an EMBL/GenBank/DDBJ whole genome shotgun (WGS) entry which is preliminary data.</text>
</comment>
<dbReference type="RefSeq" id="WP_050740163.1">
    <property type="nucleotide sequence ID" value="NZ_LGYO01000022.1"/>
</dbReference>
<dbReference type="Proteomes" id="UP000036873">
    <property type="component" value="Unassembled WGS sequence"/>
</dbReference>
<keyword evidence="2" id="KW-1185">Reference proteome</keyword>
<proteinExistence type="predicted"/>
<evidence type="ECO:0000313" key="2">
    <source>
        <dbReference type="Proteomes" id="UP000036873"/>
    </source>
</evidence>
<name>A0A0L6U028_9FIRM</name>
<dbReference type="OrthoDB" id="9785687at2"/>
<accession>A0A0L6U028</accession>
<dbReference type="EMBL" id="LGYO01000022">
    <property type="protein sequence ID" value="KNZ41856.1"/>
    <property type="molecule type" value="Genomic_DNA"/>
</dbReference>
<dbReference type="AlphaFoldDB" id="A0A0L6U028"/>
<protein>
    <submittedName>
        <fullName evidence="1">Uncharacterized protein</fullName>
    </submittedName>
</protein>
<organism evidence="1 2">
    <name type="scientific">Acetobacterium bakii</name>
    <dbReference type="NCBI Taxonomy" id="52689"/>
    <lineage>
        <taxon>Bacteria</taxon>
        <taxon>Bacillati</taxon>
        <taxon>Bacillota</taxon>
        <taxon>Clostridia</taxon>
        <taxon>Eubacteriales</taxon>
        <taxon>Eubacteriaceae</taxon>
        <taxon>Acetobacterium</taxon>
    </lineage>
</organism>
<evidence type="ECO:0000313" key="1">
    <source>
        <dbReference type="EMBL" id="KNZ41856.1"/>
    </source>
</evidence>
<reference evidence="2" key="1">
    <citation type="submission" date="2015-07" db="EMBL/GenBank/DDBJ databases">
        <title>Draft genome sequence of Acetobacterium bakii DSM 8293, a potential psychrophilic chemical producer through syngas fermentation.</title>
        <authorList>
            <person name="Song Y."/>
            <person name="Hwang S."/>
            <person name="Cho B.-K."/>
        </authorList>
    </citation>
    <scope>NUCLEOTIDE SEQUENCE [LARGE SCALE GENOMIC DNA]</scope>
    <source>
        <strain evidence="2">DSM 8239</strain>
    </source>
</reference>
<sequence>MDTVTNKFHADMLNIYKTAKKDLNYSASRLLQLVAQKGGVKAAKQLISTDRATDGFWVLCEHKRLDLSVEVHVLKPEYAELFTESEKEICRNRLRQFGYEV</sequence>
<dbReference type="STRING" id="52689.AKG39_09560"/>